<evidence type="ECO:0000313" key="1">
    <source>
        <dbReference type="EMBL" id="ODQ78965.1"/>
    </source>
</evidence>
<accession>A0A1E3QMQ7</accession>
<dbReference type="EMBL" id="KV454433">
    <property type="protein sequence ID" value="ODQ78965.1"/>
    <property type="molecule type" value="Genomic_DNA"/>
</dbReference>
<dbReference type="RefSeq" id="XP_018984293.1">
    <property type="nucleotide sequence ID" value="XM_019127181.1"/>
</dbReference>
<sequence length="94" mass="10507">MDPGQTRIWPDSIDWSGILEAVPKYTRRKVNIHVKIKGDVLRLRGILLLGWSGRVVQGTEDLRRNTVCVRETDVGVGEDLRAGNSLLLGVDDLK</sequence>
<dbReference type="Proteomes" id="UP000094336">
    <property type="component" value="Unassembled WGS sequence"/>
</dbReference>
<dbReference type="GeneID" id="30145034"/>
<proteinExistence type="predicted"/>
<reference evidence="2" key="1">
    <citation type="submission" date="2016-05" db="EMBL/GenBank/DDBJ databases">
        <title>Comparative genomics of biotechnologically important yeasts.</title>
        <authorList>
            <consortium name="DOE Joint Genome Institute"/>
            <person name="Riley R."/>
            <person name="Haridas S."/>
            <person name="Wolfe K.H."/>
            <person name="Lopes M.R."/>
            <person name="Hittinger C.T."/>
            <person name="Goker M."/>
            <person name="Salamov A."/>
            <person name="Wisecaver J."/>
            <person name="Long T.M."/>
            <person name="Aerts A.L."/>
            <person name="Barry K."/>
            <person name="Choi C."/>
            <person name="Clum A."/>
            <person name="Coughlan A.Y."/>
            <person name="Deshpande S."/>
            <person name="Douglass A.P."/>
            <person name="Hanson S.J."/>
            <person name="Klenk H.-P."/>
            <person name="Labutti K."/>
            <person name="Lapidus A."/>
            <person name="Lindquist E."/>
            <person name="Lipzen A."/>
            <person name="Meier-Kolthoff J.P."/>
            <person name="Ohm R.A."/>
            <person name="Otillar R.P."/>
            <person name="Pangilinan J."/>
            <person name="Peng Y."/>
            <person name="Rokas A."/>
            <person name="Rosa C.A."/>
            <person name="Scheuner C."/>
            <person name="Sibirny A.A."/>
            <person name="Slot J.C."/>
            <person name="Stielow J.B."/>
            <person name="Sun H."/>
            <person name="Kurtzman C.P."/>
            <person name="Blackwell M."/>
            <person name="Grigoriev I.V."/>
            <person name="Jeffries T.W."/>
        </authorList>
    </citation>
    <scope>NUCLEOTIDE SEQUENCE [LARGE SCALE GENOMIC DNA]</scope>
    <source>
        <strain evidence="2">NRRL Y-12698</strain>
    </source>
</reference>
<name>A0A1E3QMQ7_9ASCO</name>
<keyword evidence="2" id="KW-1185">Reference proteome</keyword>
<dbReference type="AlphaFoldDB" id="A0A1E3QMQ7"/>
<evidence type="ECO:0000313" key="2">
    <source>
        <dbReference type="Proteomes" id="UP000094336"/>
    </source>
</evidence>
<organism evidence="1 2">
    <name type="scientific">Babjeviella inositovora NRRL Y-12698</name>
    <dbReference type="NCBI Taxonomy" id="984486"/>
    <lineage>
        <taxon>Eukaryota</taxon>
        <taxon>Fungi</taxon>
        <taxon>Dikarya</taxon>
        <taxon>Ascomycota</taxon>
        <taxon>Saccharomycotina</taxon>
        <taxon>Pichiomycetes</taxon>
        <taxon>Serinales incertae sedis</taxon>
        <taxon>Babjeviella</taxon>
    </lineage>
</organism>
<gene>
    <name evidence="1" type="ORF">BABINDRAFT_146274</name>
</gene>
<protein>
    <submittedName>
        <fullName evidence="1">Uncharacterized protein</fullName>
    </submittedName>
</protein>